<gene>
    <name evidence="12" type="ORF">CCMP2556_LOCUS26187</name>
</gene>
<feature type="transmembrane region" description="Helical" evidence="11">
    <location>
        <begin position="580"/>
        <end position="605"/>
    </location>
</feature>
<keyword evidence="4 11" id="KW-0812">Transmembrane</keyword>
<keyword evidence="13" id="KW-1185">Reference proteome</keyword>
<evidence type="ECO:0000313" key="12">
    <source>
        <dbReference type="EMBL" id="CAK9051691.1"/>
    </source>
</evidence>
<dbReference type="PANTHER" id="PTHR31998">
    <property type="entry name" value="K(+)-INSENSITIVE PYROPHOSPHATE-ENERGIZED PROTON PUMP"/>
    <property type="match status" value="1"/>
</dbReference>
<feature type="transmembrane region" description="Helical" evidence="11">
    <location>
        <begin position="1025"/>
        <end position="1045"/>
    </location>
</feature>
<feature type="transmembrane region" description="Helical" evidence="11">
    <location>
        <begin position="611"/>
        <end position="628"/>
    </location>
</feature>
<evidence type="ECO:0000313" key="13">
    <source>
        <dbReference type="Proteomes" id="UP001642484"/>
    </source>
</evidence>
<comment type="caution">
    <text evidence="12">The sequence shown here is derived from an EMBL/GenBank/DDBJ whole genome shotgun (WGS) entry which is preliminary data.</text>
</comment>
<feature type="transmembrane region" description="Helical" evidence="11">
    <location>
        <begin position="383"/>
        <end position="410"/>
    </location>
</feature>
<keyword evidence="7 11" id="KW-1133">Transmembrane helix</keyword>
<feature type="compositionally biased region" description="Polar residues" evidence="10">
    <location>
        <begin position="16"/>
        <end position="34"/>
    </location>
</feature>
<keyword evidence="6" id="KW-1278">Translocase</keyword>
<keyword evidence="8" id="KW-0406">Ion transport</keyword>
<name>A0ABP0MJN3_9DINO</name>
<evidence type="ECO:0000256" key="11">
    <source>
        <dbReference type="SAM" id="Phobius"/>
    </source>
</evidence>
<evidence type="ECO:0000256" key="8">
    <source>
        <dbReference type="ARBA" id="ARBA00023065"/>
    </source>
</evidence>
<dbReference type="InterPro" id="IPR004131">
    <property type="entry name" value="PPase-energised_H-pump"/>
</dbReference>
<organism evidence="12 13">
    <name type="scientific">Durusdinium trenchii</name>
    <dbReference type="NCBI Taxonomy" id="1381693"/>
    <lineage>
        <taxon>Eukaryota</taxon>
        <taxon>Sar</taxon>
        <taxon>Alveolata</taxon>
        <taxon>Dinophyceae</taxon>
        <taxon>Suessiales</taxon>
        <taxon>Symbiodiniaceae</taxon>
        <taxon>Durusdinium</taxon>
    </lineage>
</organism>
<dbReference type="EMBL" id="CAXAMN010018002">
    <property type="protein sequence ID" value="CAK9051691.1"/>
    <property type="molecule type" value="Genomic_DNA"/>
</dbReference>
<evidence type="ECO:0000256" key="9">
    <source>
        <dbReference type="ARBA" id="ARBA00023136"/>
    </source>
</evidence>
<evidence type="ECO:0000256" key="6">
    <source>
        <dbReference type="ARBA" id="ARBA00022967"/>
    </source>
</evidence>
<feature type="transmembrane region" description="Helical" evidence="11">
    <location>
        <begin position="890"/>
        <end position="916"/>
    </location>
</feature>
<dbReference type="Proteomes" id="UP001642484">
    <property type="component" value="Unassembled WGS sequence"/>
</dbReference>
<evidence type="ECO:0000256" key="5">
    <source>
        <dbReference type="ARBA" id="ARBA00022842"/>
    </source>
</evidence>
<evidence type="ECO:0000256" key="3">
    <source>
        <dbReference type="ARBA" id="ARBA00022448"/>
    </source>
</evidence>
<feature type="transmembrane region" description="Helical" evidence="11">
    <location>
        <begin position="1219"/>
        <end position="1244"/>
    </location>
</feature>
<keyword evidence="3" id="KW-0813">Transport</keyword>
<keyword evidence="9 11" id="KW-0472">Membrane</keyword>
<feature type="transmembrane region" description="Helical" evidence="11">
    <location>
        <begin position="814"/>
        <end position="833"/>
    </location>
</feature>
<evidence type="ECO:0000256" key="7">
    <source>
        <dbReference type="ARBA" id="ARBA00022989"/>
    </source>
</evidence>
<feature type="compositionally biased region" description="Pro residues" evidence="10">
    <location>
        <begin position="55"/>
        <end position="77"/>
    </location>
</feature>
<keyword evidence="5" id="KW-0460">Magnesium</keyword>
<accession>A0ABP0MJN3</accession>
<comment type="subcellular location">
    <subcellularLocation>
        <location evidence="1">Endomembrane system</location>
        <topology evidence="1">Multi-pass membrane protein</topology>
    </subcellularLocation>
</comment>
<dbReference type="EC" id="7.1.3.1" evidence="2"/>
<evidence type="ECO:0000256" key="1">
    <source>
        <dbReference type="ARBA" id="ARBA00004127"/>
    </source>
</evidence>
<evidence type="ECO:0000256" key="10">
    <source>
        <dbReference type="SAM" id="MobiDB-lite"/>
    </source>
</evidence>
<evidence type="ECO:0000256" key="4">
    <source>
        <dbReference type="ARBA" id="ARBA00022692"/>
    </source>
</evidence>
<feature type="transmembrane region" description="Helical" evidence="11">
    <location>
        <begin position="464"/>
        <end position="487"/>
    </location>
</feature>
<feature type="transmembrane region" description="Helical" evidence="11">
    <location>
        <begin position="536"/>
        <end position="559"/>
    </location>
</feature>
<reference evidence="12 13" key="1">
    <citation type="submission" date="2024-02" db="EMBL/GenBank/DDBJ databases">
        <authorList>
            <person name="Chen Y."/>
            <person name="Shah S."/>
            <person name="Dougan E. K."/>
            <person name="Thang M."/>
            <person name="Chan C."/>
        </authorList>
    </citation>
    <scope>NUCLEOTIDE SEQUENCE [LARGE SCALE GENOMIC DNA]</scope>
</reference>
<sequence length="1294" mass="140674">MTPSDSQVAGVCGASSADSANCIAPSSISHQVTEAASKEETPAQPPDLPTVSAPVLPPPQPPAAPPPAPPAPAPPLPQSVDPEAEGYAFNDRQAWLSIGKRTESELERRMRLAMEDEVKMEALHSAEVLEHQQQSIHHESWAYYEGDLMRMAHRKLLGLNSSLVVMCFSPLLPSASDANSSGGGCRAAHLETWGRSSESHGAVQDAPDVGKLLPPLPWSSAFPFLEQASVGNHLELARMGDDRFILCFETEPDMHVSYVSCRMGVVSNNSISFGEALEHSAAQLVSVSSFGQGSMDVCYKPITDRSIQWLKSHAPLGFEHDEAMKSNTLRASSRSTVAEVIGKRISEKTLVPDKPQEDEEDDGGVLYHMGLAAKEAALIHRGYFSWLSAFMMCIFVVGGFVSLVLMLLALRNNTFRMVSEEVSYIDAPNPPWELPPWGYVRQPGGAVSRKIGQKFRYAMPQVMLFYSLFCGSFGLFTVAYFCSELLVQDIGAETVMQMGELVKKGVDVYLLRSMPVIFTVVMVVAAVVWLTAGGPFVISMLIGASTCMFCANLGTNMNFEGGPRLTHAMNYDLPGSLQSGVRTGAIGGLSAHSLAQVGVVLVWMIVGDANALVGFGAGVSLISFYIRVGGGIFSKGSDIGADFVADQITGEMDDDMNQDQIREMKKQLEDLDGDGEKDEKAIAAERLINPDSQVDEMQDAQYVTAKELEIRKHIEEEMAKTLKTMHPVNYLDAIGENIADVGGTSSDLFETMSLTLATAVILGSKIHKVPYFGTSLPFALISTGTLGCTAVCYKVRCFEKDTARRIRRSLQCNLFAVILLVQAAAVGYCYLHWRIYHTISFDELIGYNVIILTGLIAPELCASICEFFTSVSCYPVKWLAQDAHLGPMQVILQGLGQGFVSAGIPSVVNIIVQIVAFRLEGFYGLMLLACASQSCTGWQATLAAYGAVANNALRMSHLTTVNELAHHRANVCAAVGTTQSHNGKVVSGQNAFFATTALLGALLADKRTKQGVDFTSTVGQELSEFARAGLLAGIIFTMLFLANTVTSCIRMAKKLVHFCKEKPEQSGPRLNKTFPATHIIPLKTLTGFAAIESFQLTFSPMCQTFAAPLVIGQLLGFKGLLMLVSGGNSVCFSLNMFLINSGQAWDAARKYVLFGMLEDKDGNVVGTDSQQYDTLGIGEQIGGPLEDLTGPALNNFIKFVAVVSFVTSDIYDEFPDKTWLWGIAQVFLNFGLVGFFKFGLAEAVRQLESFLRRRREAVELEEGVAMLKEIEKREKERAQRLEGMKKEDQDLQLV</sequence>
<proteinExistence type="predicted"/>
<dbReference type="Pfam" id="PF03030">
    <property type="entry name" value="H_PPase"/>
    <property type="match status" value="2"/>
</dbReference>
<protein>
    <recommendedName>
        <fullName evidence="2">H(+)-exporting diphosphatase</fullName>
        <ecNumber evidence="2">7.1.3.1</ecNumber>
    </recommendedName>
</protein>
<feature type="transmembrane region" description="Helical" evidence="11">
    <location>
        <begin position="845"/>
        <end position="869"/>
    </location>
</feature>
<feature type="transmembrane region" description="Helical" evidence="11">
    <location>
        <begin position="508"/>
        <end position="530"/>
    </location>
</feature>
<evidence type="ECO:0000256" key="2">
    <source>
        <dbReference type="ARBA" id="ARBA00013242"/>
    </source>
</evidence>
<feature type="region of interest" description="Disordered" evidence="10">
    <location>
        <begin position="1"/>
        <end position="83"/>
    </location>
</feature>